<comment type="caution">
    <text evidence="12">The sequence shown here is derived from an EMBL/GenBank/DDBJ whole genome shotgun (WGS) entry which is preliminary data.</text>
</comment>
<dbReference type="SUPFAM" id="SSF53901">
    <property type="entry name" value="Thiolase-like"/>
    <property type="match status" value="1"/>
</dbReference>
<evidence type="ECO:0000256" key="1">
    <source>
        <dbReference type="ARBA" id="ARBA00008642"/>
    </source>
</evidence>
<evidence type="ECO:0000256" key="5">
    <source>
        <dbReference type="ARBA" id="ARBA00022832"/>
    </source>
</evidence>
<dbReference type="RefSeq" id="WP_099386081.1">
    <property type="nucleotide sequence ID" value="NZ_JANSWH010000019.1"/>
</dbReference>
<reference evidence="12 13" key="2">
    <citation type="submission" date="2017-10" db="EMBL/GenBank/DDBJ databases">
        <authorList>
            <person name="Banno H."/>
            <person name="Chua N.-H."/>
        </authorList>
    </citation>
    <scope>NUCLEOTIDE SEQUENCE [LARGE SCALE GENOMIC DNA]</scope>
    <source>
        <strain evidence="12 13">JK623</strain>
    </source>
</reference>
<keyword evidence="2 9" id="KW-0963">Cytoplasm</keyword>
<dbReference type="HAMAP" id="MF_01815">
    <property type="entry name" value="FabH"/>
    <property type="match status" value="1"/>
</dbReference>
<keyword evidence="9" id="KW-0511">Multifunctional enzyme</keyword>
<dbReference type="Gene3D" id="3.40.47.10">
    <property type="match status" value="1"/>
</dbReference>
<dbReference type="EC" id="2.3.1.180" evidence="9"/>
<dbReference type="GO" id="GO:0033818">
    <property type="term" value="F:beta-ketoacyl-acyl-carrier-protein synthase III activity"/>
    <property type="evidence" value="ECO:0007669"/>
    <property type="project" value="UniProtKB-UniRule"/>
</dbReference>
<keyword evidence="8 9" id="KW-0012">Acyltransferase</keyword>
<dbReference type="InterPro" id="IPR013751">
    <property type="entry name" value="ACP_syn_III_N"/>
</dbReference>
<dbReference type="PANTHER" id="PTHR34069">
    <property type="entry name" value="3-OXOACYL-[ACYL-CARRIER-PROTEIN] SYNTHASE 3"/>
    <property type="match status" value="1"/>
</dbReference>
<dbReference type="InterPro" id="IPR013747">
    <property type="entry name" value="ACP_syn_III_C"/>
</dbReference>
<proteinExistence type="inferred from homology"/>
<dbReference type="GO" id="GO:0005737">
    <property type="term" value="C:cytoplasm"/>
    <property type="evidence" value="ECO:0007669"/>
    <property type="project" value="UniProtKB-SubCell"/>
</dbReference>
<reference evidence="12 13" key="1">
    <citation type="submission" date="2017-10" db="EMBL/GenBank/DDBJ databases">
        <title>Resolving the taxonomy of Roseburia spp., Eubacterium rectale and Agathobacter spp. through phylogenomic analysis.</title>
        <authorList>
            <person name="Sheridan P.O."/>
            <person name="Walker A.W."/>
            <person name="Duncan S.H."/>
            <person name="Scott K.P."/>
            <person name="Toole P.W.O."/>
            <person name="Luis P."/>
            <person name="Flint H.J."/>
        </authorList>
    </citation>
    <scope>NUCLEOTIDE SEQUENCE [LARGE SCALE GENOMIC DNA]</scope>
    <source>
        <strain evidence="12 13">JK623</strain>
    </source>
</reference>
<dbReference type="Pfam" id="PF08541">
    <property type="entry name" value="ACP_syn_III_C"/>
    <property type="match status" value="1"/>
</dbReference>
<evidence type="ECO:0000256" key="7">
    <source>
        <dbReference type="ARBA" id="ARBA00023160"/>
    </source>
</evidence>
<dbReference type="InterPro" id="IPR004655">
    <property type="entry name" value="FabH"/>
</dbReference>
<feature type="active site" evidence="9">
    <location>
        <position position="269"/>
    </location>
</feature>
<keyword evidence="6 9" id="KW-0443">Lipid metabolism</keyword>
<dbReference type="NCBIfam" id="TIGR00747">
    <property type="entry name" value="fabH"/>
    <property type="match status" value="1"/>
</dbReference>
<evidence type="ECO:0000256" key="9">
    <source>
        <dbReference type="HAMAP-Rule" id="MF_01815"/>
    </source>
</evidence>
<comment type="domain">
    <text evidence="9">The last Arg residue of the ACP-binding site is essential for the weak association between ACP/AcpP and FabH.</text>
</comment>
<dbReference type="Proteomes" id="UP000224563">
    <property type="component" value="Unassembled WGS sequence"/>
</dbReference>
<evidence type="ECO:0000259" key="11">
    <source>
        <dbReference type="Pfam" id="PF08545"/>
    </source>
</evidence>
<evidence type="ECO:0000256" key="2">
    <source>
        <dbReference type="ARBA" id="ARBA00022490"/>
    </source>
</evidence>
<comment type="catalytic activity">
    <reaction evidence="9">
        <text>malonyl-[ACP] + acetyl-CoA + H(+) = 3-oxobutanoyl-[ACP] + CO2 + CoA</text>
        <dbReference type="Rhea" id="RHEA:12080"/>
        <dbReference type="Rhea" id="RHEA-COMP:9623"/>
        <dbReference type="Rhea" id="RHEA-COMP:9625"/>
        <dbReference type="ChEBI" id="CHEBI:15378"/>
        <dbReference type="ChEBI" id="CHEBI:16526"/>
        <dbReference type="ChEBI" id="CHEBI:57287"/>
        <dbReference type="ChEBI" id="CHEBI:57288"/>
        <dbReference type="ChEBI" id="CHEBI:78449"/>
        <dbReference type="ChEBI" id="CHEBI:78450"/>
        <dbReference type="EC" id="2.3.1.180"/>
    </reaction>
</comment>
<dbReference type="CDD" id="cd00830">
    <property type="entry name" value="KAS_III"/>
    <property type="match status" value="1"/>
</dbReference>
<comment type="subunit">
    <text evidence="9">Homodimer.</text>
</comment>
<feature type="active site" evidence="9">
    <location>
        <position position="110"/>
    </location>
</feature>
<name>A0A2G3E319_9FIRM</name>
<comment type="subcellular location">
    <subcellularLocation>
        <location evidence="9">Cytoplasm</location>
    </subcellularLocation>
</comment>
<keyword evidence="13" id="KW-1185">Reference proteome</keyword>
<sequence>MEIIATGTAFPKRRVTNDDLTKIMDTSDEWIRTRTGIASRNYCEEETCASLAIEAARKAVKEAGIDKNDIGAVVVATTTADYLFPSTACLIQQGLELPEEVMVFDLNAGCTGFLMGLGVANGLLATIRQKYVLLVGSEQLSKILDFDDRGTCILFGDGAGAAILGRSEGRFYQRSWAKGDSVVLHCPSVGNKPKCEKTSLFMKGNEVFRFAVKVLEDGIRKVMDDLAITMEDVDYVICHQANGRIIDHVRKKFKGFENKFFINIENHGNTSAASIPVAIHEMQQQGKLPKGSRVIFVGFGAGLSWSSAYMEV</sequence>
<comment type="function">
    <text evidence="9">Catalyzes the condensation reaction of fatty acid synthesis by the addition to an acyl acceptor of two carbons from malonyl-ACP. Catalyzes the first condensation reaction which initiates fatty acid synthesis and may therefore play a role in governing the total rate of fatty acid production. Possesses both acetoacetyl-ACP synthase and acetyl transacylase activities. Its substrate specificity determines the biosynthesis of branched-chain and/or straight-chain of fatty acids.</text>
</comment>
<dbReference type="UniPathway" id="UPA00094"/>
<gene>
    <name evidence="9" type="primary">fabH</name>
    <name evidence="12" type="ORF">CSX02_06600</name>
</gene>
<dbReference type="InterPro" id="IPR016039">
    <property type="entry name" value="Thiolase-like"/>
</dbReference>
<keyword evidence="5 9" id="KW-0276">Fatty acid metabolism</keyword>
<dbReference type="AlphaFoldDB" id="A0A2G3E319"/>
<dbReference type="Pfam" id="PF08545">
    <property type="entry name" value="ACP_syn_III"/>
    <property type="match status" value="1"/>
</dbReference>
<evidence type="ECO:0000313" key="13">
    <source>
        <dbReference type="Proteomes" id="UP000224563"/>
    </source>
</evidence>
<evidence type="ECO:0000313" key="12">
    <source>
        <dbReference type="EMBL" id="PHU37668.1"/>
    </source>
</evidence>
<feature type="domain" description="Beta-ketoacyl-[acyl-carrier-protein] synthase III N-terminal" evidence="11">
    <location>
        <begin position="104"/>
        <end position="169"/>
    </location>
</feature>
<feature type="region of interest" description="ACP-binding" evidence="9">
    <location>
        <begin position="240"/>
        <end position="244"/>
    </location>
</feature>
<accession>A0A2G3E319</accession>
<dbReference type="EMBL" id="PDYG01000032">
    <property type="protein sequence ID" value="PHU37668.1"/>
    <property type="molecule type" value="Genomic_DNA"/>
</dbReference>
<dbReference type="GO" id="GO:0004315">
    <property type="term" value="F:3-oxoacyl-[acyl-carrier-protein] synthase activity"/>
    <property type="evidence" value="ECO:0007669"/>
    <property type="project" value="InterPro"/>
</dbReference>
<comment type="similarity">
    <text evidence="1 9">Belongs to the thiolase-like superfamily. FabH family.</text>
</comment>
<evidence type="ECO:0000256" key="3">
    <source>
        <dbReference type="ARBA" id="ARBA00022516"/>
    </source>
</evidence>
<dbReference type="GO" id="GO:0044550">
    <property type="term" value="P:secondary metabolite biosynthetic process"/>
    <property type="evidence" value="ECO:0007669"/>
    <property type="project" value="TreeGrafter"/>
</dbReference>
<evidence type="ECO:0000256" key="4">
    <source>
        <dbReference type="ARBA" id="ARBA00022679"/>
    </source>
</evidence>
<evidence type="ECO:0000259" key="10">
    <source>
        <dbReference type="Pfam" id="PF08541"/>
    </source>
</evidence>
<organism evidence="12 13">
    <name type="scientific">Agathobacter ruminis</name>
    <dbReference type="NCBI Taxonomy" id="1712665"/>
    <lineage>
        <taxon>Bacteria</taxon>
        <taxon>Bacillati</taxon>
        <taxon>Bacillota</taxon>
        <taxon>Clostridia</taxon>
        <taxon>Lachnospirales</taxon>
        <taxon>Lachnospiraceae</taxon>
        <taxon>Agathobacter</taxon>
    </lineage>
</organism>
<dbReference type="NCBIfam" id="NF006829">
    <property type="entry name" value="PRK09352.1"/>
    <property type="match status" value="1"/>
</dbReference>
<comment type="pathway">
    <text evidence="9">Lipid metabolism; fatty acid biosynthesis.</text>
</comment>
<evidence type="ECO:0000256" key="6">
    <source>
        <dbReference type="ARBA" id="ARBA00023098"/>
    </source>
</evidence>
<keyword evidence="3 9" id="KW-0444">Lipid biosynthesis</keyword>
<keyword evidence="7 9" id="KW-0275">Fatty acid biosynthesis</keyword>
<feature type="active site" evidence="9">
    <location>
        <position position="239"/>
    </location>
</feature>
<keyword evidence="4 9" id="KW-0808">Transferase</keyword>
<dbReference type="PANTHER" id="PTHR34069:SF2">
    <property type="entry name" value="BETA-KETOACYL-[ACYL-CARRIER-PROTEIN] SYNTHASE III"/>
    <property type="match status" value="1"/>
</dbReference>
<dbReference type="GO" id="GO:0006633">
    <property type="term" value="P:fatty acid biosynthetic process"/>
    <property type="evidence" value="ECO:0007669"/>
    <property type="project" value="UniProtKB-UniRule"/>
</dbReference>
<feature type="domain" description="Beta-ketoacyl-[acyl-carrier-protein] synthase III C-terminal" evidence="10">
    <location>
        <begin position="225"/>
        <end position="311"/>
    </location>
</feature>
<evidence type="ECO:0000256" key="8">
    <source>
        <dbReference type="ARBA" id="ARBA00023315"/>
    </source>
</evidence>
<protein>
    <recommendedName>
        <fullName evidence="9">Beta-ketoacyl-[acyl-carrier-protein] synthase III</fullName>
        <shortName evidence="9">Beta-ketoacyl-ACP synthase III</shortName>
        <shortName evidence="9">KAS III</shortName>
        <ecNumber evidence="9">2.3.1.180</ecNumber>
    </recommendedName>
    <alternativeName>
        <fullName evidence="9">3-oxoacyl-[acyl-carrier-protein] synthase 3</fullName>
    </alternativeName>
    <alternativeName>
        <fullName evidence="9">3-oxoacyl-[acyl-carrier-protein] synthase III</fullName>
    </alternativeName>
</protein>